<dbReference type="PANTHER" id="PTHR13563">
    <property type="entry name" value="TRNA (GUANINE-9-) METHYLTRANSFERASE"/>
    <property type="match status" value="1"/>
</dbReference>
<protein>
    <recommendedName>
        <fullName evidence="1">tRNA (guanine(9)-N(1))-methyltransferase</fullName>
        <ecNumber evidence="1">2.1.1.221</ecNumber>
    </recommendedName>
</protein>
<dbReference type="PROSITE" id="PS51675">
    <property type="entry name" value="SAM_MT_TRM10"/>
    <property type="match status" value="1"/>
</dbReference>
<keyword evidence="3" id="KW-0808">Transferase</keyword>
<evidence type="ECO:0000259" key="6">
    <source>
        <dbReference type="PROSITE" id="PS51675"/>
    </source>
</evidence>
<evidence type="ECO:0000256" key="5">
    <source>
        <dbReference type="ARBA" id="ARBA00048434"/>
    </source>
</evidence>
<dbReference type="EC" id="2.1.1.221" evidence="1"/>
<dbReference type="InterPro" id="IPR038459">
    <property type="entry name" value="MT_TRM10-typ_sf"/>
</dbReference>
<proteinExistence type="predicted"/>
<name>A0A1B6FDV0_9HEMI</name>
<dbReference type="InterPro" id="IPR007356">
    <property type="entry name" value="tRNA_m1G_MeTrfase_euk"/>
</dbReference>
<dbReference type="PANTHER" id="PTHR13563:SF13">
    <property type="entry name" value="TRNA METHYLTRANSFERASE 10 HOMOLOG A"/>
    <property type="match status" value="1"/>
</dbReference>
<evidence type="ECO:0000313" key="7">
    <source>
        <dbReference type="EMBL" id="JAS48365.1"/>
    </source>
</evidence>
<evidence type="ECO:0000256" key="4">
    <source>
        <dbReference type="ARBA" id="ARBA00022691"/>
    </source>
</evidence>
<keyword evidence="2" id="KW-0489">Methyltransferase</keyword>
<comment type="catalytic activity">
    <reaction evidence="5">
        <text>guanosine(9) in tRNA + S-adenosyl-L-methionine = N(1)-methylguanosine(9) in tRNA + S-adenosyl-L-homocysteine + H(+)</text>
        <dbReference type="Rhea" id="RHEA:43156"/>
        <dbReference type="Rhea" id="RHEA-COMP:10367"/>
        <dbReference type="Rhea" id="RHEA-COMP:10368"/>
        <dbReference type="ChEBI" id="CHEBI:15378"/>
        <dbReference type="ChEBI" id="CHEBI:57856"/>
        <dbReference type="ChEBI" id="CHEBI:59789"/>
        <dbReference type="ChEBI" id="CHEBI:73542"/>
        <dbReference type="ChEBI" id="CHEBI:74269"/>
        <dbReference type="EC" id="2.1.1.221"/>
    </reaction>
</comment>
<accession>A0A1B6FDV0</accession>
<dbReference type="Gene3D" id="3.40.1280.30">
    <property type="match status" value="1"/>
</dbReference>
<dbReference type="InterPro" id="IPR028564">
    <property type="entry name" value="MT_TRM10-typ"/>
</dbReference>
<dbReference type="AlphaFoldDB" id="A0A1B6FDV0"/>
<gene>
    <name evidence="7" type="ORF">g.18187</name>
</gene>
<dbReference type="CDD" id="cd18101">
    <property type="entry name" value="Trm10euk_A"/>
    <property type="match status" value="1"/>
</dbReference>
<feature type="non-terminal residue" evidence="7">
    <location>
        <position position="1"/>
    </location>
</feature>
<dbReference type="FunFam" id="3.40.1280.30:FF:000001">
    <property type="entry name" value="tRNA methyltransferase 10 homolog A"/>
    <property type="match status" value="1"/>
</dbReference>
<keyword evidence="4" id="KW-0949">S-adenosyl-L-methionine</keyword>
<dbReference type="GO" id="GO:0052905">
    <property type="term" value="F:tRNA (guanosine(9)-N1)-methyltransferase activity"/>
    <property type="evidence" value="ECO:0007669"/>
    <property type="project" value="UniProtKB-EC"/>
</dbReference>
<evidence type="ECO:0000256" key="1">
    <source>
        <dbReference type="ARBA" id="ARBA00012797"/>
    </source>
</evidence>
<evidence type="ECO:0000256" key="2">
    <source>
        <dbReference type="ARBA" id="ARBA00022603"/>
    </source>
</evidence>
<sequence>SVEIDDSEVLNLEYLFGGSGQNVFISEEQENEWVNSDKYAEDSRPTIAKESEKINLETFTSKEENKSEEKIRQKMMAPIEIPVYLSKRQRKKYVKKVLWETKLKPLMREKQKQKVKQKKLEACLKNVIKPPSRKLLKRATMAASTCTLRVAIDFSFDDLMSEKDLRKCLKQLSHCYCLNRRAPSPVQLYATNFCGKSKEVMAYNNGYQNWDIHFNEENHTSVFSKNDLVYLTSDSENVLSELDHRKVYVIGALVDYNRHKGHTLRVAIEQGISHAQLPIAQFIAMSSRQVLTVDHVFEILLHVSGGTCWKDAFLKVIPQRKGATGKCVFNNNNLQTE</sequence>
<dbReference type="GO" id="GO:0000049">
    <property type="term" value="F:tRNA binding"/>
    <property type="evidence" value="ECO:0007669"/>
    <property type="project" value="TreeGrafter"/>
</dbReference>
<dbReference type="EMBL" id="GECZ01021404">
    <property type="protein sequence ID" value="JAS48365.1"/>
    <property type="molecule type" value="Transcribed_RNA"/>
</dbReference>
<feature type="domain" description="SAM-dependent MTase TRM10-type" evidence="6">
    <location>
        <begin position="131"/>
        <end position="324"/>
    </location>
</feature>
<dbReference type="GO" id="GO:0002939">
    <property type="term" value="P:tRNA N1-guanine methylation"/>
    <property type="evidence" value="ECO:0007669"/>
    <property type="project" value="TreeGrafter"/>
</dbReference>
<dbReference type="GO" id="GO:0005654">
    <property type="term" value="C:nucleoplasm"/>
    <property type="evidence" value="ECO:0007669"/>
    <property type="project" value="TreeGrafter"/>
</dbReference>
<organism evidence="7">
    <name type="scientific">Cuerna arida</name>
    <dbReference type="NCBI Taxonomy" id="1464854"/>
    <lineage>
        <taxon>Eukaryota</taxon>
        <taxon>Metazoa</taxon>
        <taxon>Ecdysozoa</taxon>
        <taxon>Arthropoda</taxon>
        <taxon>Hexapoda</taxon>
        <taxon>Insecta</taxon>
        <taxon>Pterygota</taxon>
        <taxon>Neoptera</taxon>
        <taxon>Paraneoptera</taxon>
        <taxon>Hemiptera</taxon>
        <taxon>Auchenorrhyncha</taxon>
        <taxon>Membracoidea</taxon>
        <taxon>Cicadellidae</taxon>
        <taxon>Cicadellinae</taxon>
        <taxon>Proconiini</taxon>
        <taxon>Cuerna</taxon>
    </lineage>
</organism>
<evidence type="ECO:0000256" key="3">
    <source>
        <dbReference type="ARBA" id="ARBA00022679"/>
    </source>
</evidence>
<reference evidence="7" key="1">
    <citation type="submission" date="2015-11" db="EMBL/GenBank/DDBJ databases">
        <title>De novo transcriptome assembly of four potential Pierce s Disease insect vectors from Arizona vineyards.</title>
        <authorList>
            <person name="Tassone E.E."/>
        </authorList>
    </citation>
    <scope>NUCLEOTIDE SEQUENCE</scope>
</reference>